<keyword evidence="2" id="KW-1185">Reference proteome</keyword>
<evidence type="ECO:0000313" key="1">
    <source>
        <dbReference type="EMBL" id="MQX53951.1"/>
    </source>
</evidence>
<reference evidence="1 2" key="1">
    <citation type="submission" date="2019-10" db="EMBL/GenBank/DDBJ databases">
        <title>Alcanivorax sp.PA15-N-34 draft genome sequence.</title>
        <authorList>
            <person name="Liao X."/>
            <person name="Shao Z."/>
        </authorList>
    </citation>
    <scope>NUCLEOTIDE SEQUENCE [LARGE SCALE GENOMIC DNA]</scope>
    <source>
        <strain evidence="1 2">PA15-N-34</strain>
    </source>
</reference>
<dbReference type="AlphaFoldDB" id="A0A6N7M0B9"/>
<comment type="caution">
    <text evidence="1">The sequence shown here is derived from an EMBL/GenBank/DDBJ whole genome shotgun (WGS) entry which is preliminary data.</text>
</comment>
<dbReference type="Proteomes" id="UP000469421">
    <property type="component" value="Unassembled WGS sequence"/>
</dbReference>
<name>A0A6N7M0B9_9GAMM</name>
<dbReference type="RefSeq" id="WP_153501286.1">
    <property type="nucleotide sequence ID" value="NZ_WIRE01000001.1"/>
</dbReference>
<accession>A0A6N7M0B9</accession>
<evidence type="ECO:0000313" key="2">
    <source>
        <dbReference type="Proteomes" id="UP000469421"/>
    </source>
</evidence>
<dbReference type="EMBL" id="WIRE01000001">
    <property type="protein sequence ID" value="MQX53951.1"/>
    <property type="molecule type" value="Genomic_DNA"/>
</dbReference>
<sequence length="392" mass="44381">MQLSATQLDSANGLPLAELSLMRVENGRLTPVAFQFDEMSDHDMVWFDASGFDRKGEVNVLDGEDRLLAMLTDAGPRRPDDMEPDQGEVLADLEVANDCHFYLVKGNPERSENYYVSHDTNTGQTRTALYQLDVDPENELNWRYLSYRNYQGDGSIIDTLKMRMSAGVLSRFTRMTLDNHNLRPQLVGHRVGPIRSVMHLRTRVVLAGIPVMTIQVQAMRYAAQYEAHTYAKVPELYRATLKEPEVSVTVDGNNQLGAKVYTHNFADAPVTVNGVDDDLNFAGQPISMAENWILFDSDKAFTLLTELTVPEELMSVPLRLIYQDDSQLAVDPEQFTGQVPNLGYMLKGWPEQRELRFTVSMYFDSSMRGFQADEYADQRSRDVAVKVLEQEG</sequence>
<gene>
    <name evidence="1" type="ORF">GFN93_11885</name>
</gene>
<proteinExistence type="predicted"/>
<protein>
    <submittedName>
        <fullName evidence="1">Uncharacterized protein</fullName>
    </submittedName>
</protein>
<organism evidence="1 2">
    <name type="scientific">Alcanivorax sediminis</name>
    <dbReference type="NCBI Taxonomy" id="2663008"/>
    <lineage>
        <taxon>Bacteria</taxon>
        <taxon>Pseudomonadati</taxon>
        <taxon>Pseudomonadota</taxon>
        <taxon>Gammaproteobacteria</taxon>
        <taxon>Oceanospirillales</taxon>
        <taxon>Alcanivoracaceae</taxon>
        <taxon>Alcanivorax</taxon>
    </lineage>
</organism>